<evidence type="ECO:0000313" key="3">
    <source>
        <dbReference type="Proteomes" id="UP000294850"/>
    </source>
</evidence>
<reference evidence="2 3" key="1">
    <citation type="submission" date="2019-03" db="EMBL/GenBank/DDBJ databases">
        <title>Dyadobacter AR-3-6 sp. nov., isolated from arctic soil.</title>
        <authorList>
            <person name="Chaudhary D.K."/>
        </authorList>
    </citation>
    <scope>NUCLEOTIDE SEQUENCE [LARGE SCALE GENOMIC DNA]</scope>
    <source>
        <strain evidence="2 3">AR-3-6</strain>
    </source>
</reference>
<feature type="chain" id="PRO_5020614557" description="Carboxypeptidase-like regulatory domain-containing protein" evidence="1">
    <location>
        <begin position="19"/>
        <end position="249"/>
    </location>
</feature>
<proteinExistence type="predicted"/>
<dbReference type="AlphaFoldDB" id="A0A4V2Z4L8"/>
<dbReference type="InterPro" id="IPR008969">
    <property type="entry name" value="CarboxyPept-like_regulatory"/>
</dbReference>
<comment type="caution">
    <text evidence="2">The sequence shown here is derived from an EMBL/GenBank/DDBJ whole genome shotgun (WGS) entry which is preliminary data.</text>
</comment>
<dbReference type="Pfam" id="PF13715">
    <property type="entry name" value="CarbopepD_reg_2"/>
    <property type="match status" value="1"/>
</dbReference>
<evidence type="ECO:0008006" key="4">
    <source>
        <dbReference type="Google" id="ProtNLM"/>
    </source>
</evidence>
<dbReference type="RefSeq" id="WP_131956952.1">
    <property type="nucleotide sequence ID" value="NZ_SMFL01000002.1"/>
</dbReference>
<keyword evidence="3" id="KW-1185">Reference proteome</keyword>
<name>A0A4V2Z4L8_9BACT</name>
<dbReference type="EMBL" id="SMFL01000002">
    <property type="protein sequence ID" value="TDE17188.1"/>
    <property type="molecule type" value="Genomic_DNA"/>
</dbReference>
<accession>A0A4V2Z4L8</accession>
<evidence type="ECO:0000256" key="1">
    <source>
        <dbReference type="SAM" id="SignalP"/>
    </source>
</evidence>
<gene>
    <name evidence="2" type="ORF">E0F88_04630</name>
</gene>
<keyword evidence="1" id="KW-0732">Signal</keyword>
<dbReference type="SUPFAM" id="SSF49464">
    <property type="entry name" value="Carboxypeptidase regulatory domain-like"/>
    <property type="match status" value="1"/>
</dbReference>
<dbReference type="Proteomes" id="UP000294850">
    <property type="component" value="Unassembled WGS sequence"/>
</dbReference>
<organism evidence="2 3">
    <name type="scientific">Dyadobacter psychrotolerans</name>
    <dbReference type="NCBI Taxonomy" id="2541721"/>
    <lineage>
        <taxon>Bacteria</taxon>
        <taxon>Pseudomonadati</taxon>
        <taxon>Bacteroidota</taxon>
        <taxon>Cytophagia</taxon>
        <taxon>Cytophagales</taxon>
        <taxon>Spirosomataceae</taxon>
        <taxon>Dyadobacter</taxon>
    </lineage>
</organism>
<feature type="signal peptide" evidence="1">
    <location>
        <begin position="1"/>
        <end position="18"/>
    </location>
</feature>
<sequence length="249" mass="28105">MRKILPLLILLSSSNLLAQSIRNGSVTDKVTHAAIGSAYVQNHSQKRTVVSSLAGLFQINASTGDTLVISCVGYKTRQFIVPESGYSLVIELVQEIKTLEEVLVIGWSESRFKREFLQAEVPPKVIVPIALPPMGIQMGNVGRMGHDYATLAPKMTLKGPISMVYDRFSREAKNRRSVQKQKVVEDRRAQYRMRMDTTWISRVTDLKGVRLDSFMKFCRLEEKFVLSADEYELTVAIRGCLKDFLAMNE</sequence>
<dbReference type="OrthoDB" id="1116175at2"/>
<evidence type="ECO:0000313" key="2">
    <source>
        <dbReference type="EMBL" id="TDE17188.1"/>
    </source>
</evidence>
<protein>
    <recommendedName>
        <fullName evidence="4">Carboxypeptidase-like regulatory domain-containing protein</fullName>
    </recommendedName>
</protein>